<sequence length="274" mass="29957">MKVIILMLFSFSLLFGKIEDYVVGTWNLQGSSASTENKWNVSVRQLITGDNPVDILMVQEAGSVPTSARPTGRMIQPGGTPIQEYVWDLGTRSRPRSVFIYYANIDAGARRVNLAIVSGRQADEVFVISQSTIAPEVSRPVIGIRLGNDVFFNIHALARGGGDATALVTAVHDNFLNRTNLNWLIAGDFNRDPANLLSGLDTRITNHTRIVTQNSATHFSMGAANRILDYAIVGRSSSETRTRLALPAITALLMAASVRSHLSSDHFPVRFGKF</sequence>
<dbReference type="SUPFAM" id="SSF56219">
    <property type="entry name" value="DNase I-like"/>
    <property type="match status" value="1"/>
</dbReference>
<dbReference type="Proteomes" id="UP000188298">
    <property type="component" value="Chromosome"/>
</dbReference>
<dbReference type="KEGG" id="hbl:XJ32_02295"/>
<protein>
    <submittedName>
        <fullName evidence="2">Cytolethal distending toxin subunit CdtB</fullName>
    </submittedName>
</protein>
<dbReference type="CDD" id="cd09081">
    <property type="entry name" value="CdtB"/>
    <property type="match status" value="1"/>
</dbReference>
<reference evidence="2 3" key="1">
    <citation type="submission" date="2017-02" db="EMBL/GenBank/DDBJ databases">
        <title>Whole genome sequencing of Helicobacter bilis strain AAQJH.</title>
        <authorList>
            <person name="Conlan S."/>
            <person name="Thomas P.J."/>
            <person name="Mullikin J."/>
            <person name="Palmore T.N."/>
            <person name="Frank K.M."/>
            <person name="Segre J.A."/>
        </authorList>
    </citation>
    <scope>NUCLEOTIDE SEQUENCE [LARGE SCALE GENOMIC DNA]</scope>
    <source>
        <strain evidence="2 3">AAQJH</strain>
    </source>
</reference>
<feature type="domain" description="Endonuclease/exonuclease/phosphatase" evidence="1">
    <location>
        <begin position="24"/>
        <end position="266"/>
    </location>
</feature>
<evidence type="ECO:0000313" key="2">
    <source>
        <dbReference type="EMBL" id="AQQ59131.1"/>
    </source>
</evidence>
<dbReference type="Pfam" id="PF03372">
    <property type="entry name" value="Exo_endo_phos"/>
    <property type="match status" value="1"/>
</dbReference>
<evidence type="ECO:0000313" key="3">
    <source>
        <dbReference type="Proteomes" id="UP000188298"/>
    </source>
</evidence>
<gene>
    <name evidence="2" type="ORF">XJ32_02295</name>
</gene>
<dbReference type="EMBL" id="CP019645">
    <property type="protein sequence ID" value="AQQ59131.1"/>
    <property type="molecule type" value="Genomic_DNA"/>
</dbReference>
<accession>A0A1Q2LFB6</accession>
<dbReference type="PRINTS" id="PR01388">
    <property type="entry name" value="CDTOXINB"/>
</dbReference>
<dbReference type="InterPro" id="IPR036691">
    <property type="entry name" value="Endo/exonu/phosph_ase_sf"/>
</dbReference>
<evidence type="ECO:0000259" key="1">
    <source>
        <dbReference type="Pfam" id="PF03372"/>
    </source>
</evidence>
<dbReference type="GO" id="GO:0003824">
    <property type="term" value="F:catalytic activity"/>
    <property type="evidence" value="ECO:0007669"/>
    <property type="project" value="InterPro"/>
</dbReference>
<name>A0A1Q2LFB6_9HELI</name>
<dbReference type="PIRSF" id="PIRSF018539">
    <property type="entry name" value="CDT_B"/>
    <property type="match status" value="1"/>
</dbReference>
<dbReference type="Gene3D" id="3.60.10.10">
    <property type="entry name" value="Endonuclease/exonuclease/phosphatase"/>
    <property type="match status" value="1"/>
</dbReference>
<dbReference type="AlphaFoldDB" id="A0A1Q2LFB6"/>
<dbReference type="InterPro" id="IPR003539">
    <property type="entry name" value="CD_toxinB"/>
</dbReference>
<organism evidence="2 3">
    <name type="scientific">Helicobacter bilis</name>
    <dbReference type="NCBI Taxonomy" id="37372"/>
    <lineage>
        <taxon>Bacteria</taxon>
        <taxon>Pseudomonadati</taxon>
        <taxon>Campylobacterota</taxon>
        <taxon>Epsilonproteobacteria</taxon>
        <taxon>Campylobacterales</taxon>
        <taxon>Helicobacteraceae</taxon>
        <taxon>Helicobacter</taxon>
    </lineage>
</organism>
<dbReference type="NCBIfam" id="NF011787">
    <property type="entry name" value="PRK15251.1"/>
    <property type="match status" value="1"/>
</dbReference>
<proteinExistence type="predicted"/>
<dbReference type="RefSeq" id="WP_077388223.1">
    <property type="nucleotide sequence ID" value="NZ_CP019645.1"/>
</dbReference>
<dbReference type="InterPro" id="IPR005135">
    <property type="entry name" value="Endo/exonuclease/phosphatase"/>
</dbReference>